<keyword evidence="1" id="KW-0812">Transmembrane</keyword>
<feature type="transmembrane region" description="Helical" evidence="1">
    <location>
        <begin position="358"/>
        <end position="376"/>
    </location>
</feature>
<keyword evidence="1" id="KW-1133">Transmembrane helix</keyword>
<keyword evidence="1" id="KW-0472">Membrane</keyword>
<feature type="transmembrane region" description="Helical" evidence="1">
    <location>
        <begin position="273"/>
        <end position="291"/>
    </location>
</feature>
<feature type="transmembrane region" description="Helical" evidence="1">
    <location>
        <begin position="20"/>
        <end position="37"/>
    </location>
</feature>
<accession>W6RK39</accession>
<evidence type="ECO:0000313" key="2">
    <source>
        <dbReference type="EMBL" id="CDM61229.1"/>
    </source>
</evidence>
<dbReference type="PATRIC" id="fig|348824.6.peg.5429"/>
<feature type="transmembrane region" description="Helical" evidence="1">
    <location>
        <begin position="211"/>
        <end position="230"/>
    </location>
</feature>
<geneLocation type="plasmid" evidence="2 3">
    <name>pLPU83c</name>
</geneLocation>
<feature type="transmembrane region" description="Helical" evidence="1">
    <location>
        <begin position="242"/>
        <end position="261"/>
    </location>
</feature>
<dbReference type="HOGENOM" id="CLU_451183_0_0_5"/>
<evidence type="ECO:0000313" key="3">
    <source>
        <dbReference type="Proteomes" id="UP000019443"/>
    </source>
</evidence>
<protein>
    <recommendedName>
        <fullName evidence="4">Transmembrane protein</fullName>
    </recommendedName>
</protein>
<reference evidence="2" key="1">
    <citation type="submission" date="2013-11" db="EMBL/GenBank/DDBJ databases">
        <title>Draft genome sequence of the broad-host-range Rhizobium sp. LPU83 strain, a member of the low-genetic diversity Oregon-like Rhizobium sp. group.</title>
        <authorList>
            <person name="Wibberg D."/>
            <person name="Puehler A."/>
            <person name="Schlueter A."/>
        </authorList>
    </citation>
    <scope>NUCLEOTIDE SEQUENCE [LARGE SCALE GENOMIC DNA]</scope>
    <source>
        <strain evidence="2">LPU83</strain>
        <plasmid evidence="2">pLPU83c</plasmid>
    </source>
</reference>
<feature type="transmembrane region" description="Helical" evidence="1">
    <location>
        <begin position="303"/>
        <end position="321"/>
    </location>
</feature>
<feature type="transmembrane region" description="Helical" evidence="1">
    <location>
        <begin position="174"/>
        <end position="191"/>
    </location>
</feature>
<evidence type="ECO:0008006" key="4">
    <source>
        <dbReference type="Google" id="ProtNLM"/>
    </source>
</evidence>
<evidence type="ECO:0000256" key="1">
    <source>
        <dbReference type="SAM" id="Phobius"/>
    </source>
</evidence>
<feature type="transmembrane region" description="Helical" evidence="1">
    <location>
        <begin position="145"/>
        <end position="162"/>
    </location>
</feature>
<keyword evidence="3" id="KW-1185">Reference proteome</keyword>
<organism evidence="2 3">
    <name type="scientific">Rhizobium favelukesii</name>
    <dbReference type="NCBI Taxonomy" id="348824"/>
    <lineage>
        <taxon>Bacteria</taxon>
        <taxon>Pseudomonadati</taxon>
        <taxon>Pseudomonadota</taxon>
        <taxon>Alphaproteobacteria</taxon>
        <taxon>Hyphomicrobiales</taxon>
        <taxon>Rhizobiaceae</taxon>
        <taxon>Rhizobium/Agrobacterium group</taxon>
        <taxon>Rhizobium</taxon>
    </lineage>
</organism>
<keyword evidence="2" id="KW-0614">Plasmid</keyword>
<feature type="transmembrane region" description="Helical" evidence="1">
    <location>
        <begin position="441"/>
        <end position="458"/>
    </location>
</feature>
<dbReference type="EMBL" id="HG916854">
    <property type="protein sequence ID" value="CDM61229.1"/>
    <property type="molecule type" value="Genomic_DNA"/>
</dbReference>
<proteinExistence type="predicted"/>
<feature type="transmembrane region" description="Helical" evidence="1">
    <location>
        <begin position="388"/>
        <end position="405"/>
    </location>
</feature>
<dbReference type="RefSeq" id="WP_024318735.1">
    <property type="nucleotide sequence ID" value="NZ_ATTO01000111.1"/>
</dbReference>
<gene>
    <name evidence="2" type="ORF">LPU83_pLPU83c_0667</name>
</gene>
<name>W6RK39_9HYPH</name>
<dbReference type="KEGG" id="rhl:LPU83_pLPU83c_0667"/>
<feature type="transmembrane region" description="Helical" evidence="1">
    <location>
        <begin position="118"/>
        <end position="139"/>
    </location>
</feature>
<dbReference type="AlphaFoldDB" id="W6RK39"/>
<sequence length="603" mass="66354">MALFGHWSKASHGEVQIDSWPFGPYLLLVVSVVAAYISLDLTGDTLHNGDIDDQLRGLLLRLLMSSSGWYDLSLPMVRGPEIYISPWSRLVDAPYASIAFALQYFFGQEQAIDIAFKIWPPILGAIFSILIVSVLKRLYPSKADLPVKTLLGLLIVMPYAFWEFSPGRIDHHNLQIVLLLLVIYGISRFDMVGGATVGMGVSVSTAVGLETLPTSALTLIALSCTWVFGVRGSRTMLGSTGIACLVMPPILMLVLIPPPHYWAMSADAFSMPYIQALSGFGLVSVFVSIGLGERYNWTVRGILLLFLGAAVLTCILLQYPLTASGPFSMITGPSRLYWFDRIQQEMSSLQFFRSHDHIAIALLATMSLMLVFAAPSARRYISEGRPQLPIIYLLACGLLLVVFLSNRFLRISVGVVPLLMPLAIRELVLGWRSLSENGSKALAVIGCFASLLLALIVLTPKRPEARENYDAFDYLLWNSCEHDDLTTISLLGRSKIMTPPALGLHIIVNGPGNVSVSSIPFHRAAPAIRRFLRTFMTSDGSEQTELLADFDYLAICRIPMGLPGEGQLPLLPRLLAGEEVEGLEPISPARPTDLMLFRINRPY</sequence>
<dbReference type="Proteomes" id="UP000019443">
    <property type="component" value="Plasmid pLPU83c"/>
</dbReference>